<dbReference type="Proteomes" id="UP000214646">
    <property type="component" value="Unassembled WGS sequence"/>
</dbReference>
<proteinExistence type="predicted"/>
<gene>
    <name evidence="1" type="ORF">FRUB_09010</name>
</gene>
<keyword evidence="2" id="KW-1185">Reference proteome</keyword>
<sequence length="43" mass="5045">MRFLRLSASFEEKYASLDVILVLSSWLVDLGWAQLVHDQKLHE</sequence>
<dbReference type="AlphaFoldDB" id="A0A225DJX2"/>
<accession>A0A225DJX2</accession>
<comment type="caution">
    <text evidence="1">The sequence shown here is derived from an EMBL/GenBank/DDBJ whole genome shotgun (WGS) entry which is preliminary data.</text>
</comment>
<protein>
    <submittedName>
        <fullName evidence="1">Uncharacterized protein</fullName>
    </submittedName>
</protein>
<name>A0A225DJX2_9BACT</name>
<reference evidence="2" key="1">
    <citation type="submission" date="2017-06" db="EMBL/GenBank/DDBJ databases">
        <title>Genome analysis of Fimbriiglobus ruber SP5, the first member of the order Planctomycetales with confirmed chitinolytic capability.</title>
        <authorList>
            <person name="Ravin N.V."/>
            <person name="Rakitin A.L."/>
            <person name="Ivanova A.A."/>
            <person name="Beletsky A.V."/>
            <person name="Kulichevskaya I.S."/>
            <person name="Mardanov A.V."/>
            <person name="Dedysh S.N."/>
        </authorList>
    </citation>
    <scope>NUCLEOTIDE SEQUENCE [LARGE SCALE GENOMIC DNA]</scope>
    <source>
        <strain evidence="2">SP5</strain>
    </source>
</reference>
<evidence type="ECO:0000313" key="1">
    <source>
        <dbReference type="EMBL" id="OWK36447.1"/>
    </source>
</evidence>
<organism evidence="1 2">
    <name type="scientific">Fimbriiglobus ruber</name>
    <dbReference type="NCBI Taxonomy" id="1908690"/>
    <lineage>
        <taxon>Bacteria</taxon>
        <taxon>Pseudomonadati</taxon>
        <taxon>Planctomycetota</taxon>
        <taxon>Planctomycetia</taxon>
        <taxon>Gemmatales</taxon>
        <taxon>Gemmataceae</taxon>
        <taxon>Fimbriiglobus</taxon>
    </lineage>
</organism>
<dbReference type="EMBL" id="NIDE01000017">
    <property type="protein sequence ID" value="OWK36447.1"/>
    <property type="molecule type" value="Genomic_DNA"/>
</dbReference>
<evidence type="ECO:0000313" key="2">
    <source>
        <dbReference type="Proteomes" id="UP000214646"/>
    </source>
</evidence>